<keyword evidence="1" id="KW-0812">Transmembrane</keyword>
<keyword evidence="3" id="KW-1185">Reference proteome</keyword>
<proteinExistence type="predicted"/>
<sequence>MVSMGTIPYRIPVKFQIPFPSALQIFRKRLTIFKTLMALSNIFKKYLKHRTFFVFVFVKITIINFLLLSKFYEIRHKVIEKEEALACYN</sequence>
<protein>
    <submittedName>
        <fullName evidence="2">Uncharacterized protein</fullName>
    </submittedName>
</protein>
<feature type="transmembrane region" description="Helical" evidence="1">
    <location>
        <begin position="52"/>
        <end position="72"/>
    </location>
</feature>
<reference evidence="2 3" key="1">
    <citation type="journal article" date="2018" name="Sci. Rep.">
        <title>Genomic signatures of local adaptation to the degree of environmental predictability in rotifers.</title>
        <authorList>
            <person name="Franch-Gras L."/>
            <person name="Hahn C."/>
            <person name="Garcia-Roger E.M."/>
            <person name="Carmona M.J."/>
            <person name="Serra M."/>
            <person name="Gomez A."/>
        </authorList>
    </citation>
    <scope>NUCLEOTIDE SEQUENCE [LARGE SCALE GENOMIC DNA]</scope>
    <source>
        <strain evidence="2">HYR1</strain>
    </source>
</reference>
<dbReference type="AlphaFoldDB" id="A0A3M7Q0P4"/>
<dbReference type="EMBL" id="REGN01007959">
    <property type="protein sequence ID" value="RNA04792.1"/>
    <property type="molecule type" value="Genomic_DNA"/>
</dbReference>
<dbReference type="Proteomes" id="UP000276133">
    <property type="component" value="Unassembled WGS sequence"/>
</dbReference>
<name>A0A3M7Q0P4_BRAPC</name>
<evidence type="ECO:0000313" key="2">
    <source>
        <dbReference type="EMBL" id="RNA04792.1"/>
    </source>
</evidence>
<organism evidence="2 3">
    <name type="scientific">Brachionus plicatilis</name>
    <name type="common">Marine rotifer</name>
    <name type="synonym">Brachionus muelleri</name>
    <dbReference type="NCBI Taxonomy" id="10195"/>
    <lineage>
        <taxon>Eukaryota</taxon>
        <taxon>Metazoa</taxon>
        <taxon>Spiralia</taxon>
        <taxon>Gnathifera</taxon>
        <taxon>Rotifera</taxon>
        <taxon>Eurotatoria</taxon>
        <taxon>Monogononta</taxon>
        <taxon>Pseudotrocha</taxon>
        <taxon>Ploima</taxon>
        <taxon>Brachionidae</taxon>
        <taxon>Brachionus</taxon>
    </lineage>
</organism>
<gene>
    <name evidence="2" type="ORF">BpHYR1_017937</name>
</gene>
<keyword evidence="1" id="KW-0472">Membrane</keyword>
<evidence type="ECO:0000256" key="1">
    <source>
        <dbReference type="SAM" id="Phobius"/>
    </source>
</evidence>
<keyword evidence="1" id="KW-1133">Transmembrane helix</keyword>
<evidence type="ECO:0000313" key="3">
    <source>
        <dbReference type="Proteomes" id="UP000276133"/>
    </source>
</evidence>
<comment type="caution">
    <text evidence="2">The sequence shown here is derived from an EMBL/GenBank/DDBJ whole genome shotgun (WGS) entry which is preliminary data.</text>
</comment>
<accession>A0A3M7Q0P4</accession>